<protein>
    <submittedName>
        <fullName evidence="26">Uncharacterized protein</fullName>
    </submittedName>
</protein>
<feature type="domain" description="DRBM" evidence="20">
    <location>
        <begin position="1585"/>
        <end position="1651"/>
    </location>
</feature>
<dbReference type="GO" id="GO:0005634">
    <property type="term" value="C:nucleus"/>
    <property type="evidence" value="ECO:0007669"/>
    <property type="project" value="UniProtKB-SubCell"/>
</dbReference>
<keyword evidence="8" id="KW-0255">Endonuclease</keyword>
<evidence type="ECO:0000256" key="10">
    <source>
        <dbReference type="ARBA" id="ARBA00022806"/>
    </source>
</evidence>
<dbReference type="Pfam" id="PF00270">
    <property type="entry name" value="DEAD"/>
    <property type="match status" value="1"/>
</dbReference>
<dbReference type="GO" id="GO:0004386">
    <property type="term" value="F:helicase activity"/>
    <property type="evidence" value="ECO:0007669"/>
    <property type="project" value="UniProtKB-KW"/>
</dbReference>
<evidence type="ECO:0000256" key="11">
    <source>
        <dbReference type="ARBA" id="ARBA00022840"/>
    </source>
</evidence>
<dbReference type="Pfam" id="PF00035">
    <property type="entry name" value="dsrm"/>
    <property type="match status" value="1"/>
</dbReference>
<dbReference type="PROSITE" id="PS51192">
    <property type="entry name" value="HELICASE_ATP_BIND_1"/>
    <property type="match status" value="1"/>
</dbReference>
<keyword evidence="16" id="KW-0539">Nucleus</keyword>
<reference evidence="26" key="1">
    <citation type="submission" date="2016-03" db="EMBL/GenBank/DDBJ databases">
        <title>Mechanisms controlling the formation of the plant cell surface in tip-growing cells are functionally conserved among land plants.</title>
        <authorList>
            <person name="Honkanen S."/>
            <person name="Jones V.A."/>
            <person name="Morieri G."/>
            <person name="Champion C."/>
            <person name="Hetherington A.J."/>
            <person name="Kelly S."/>
            <person name="Saint-Marcoux D."/>
            <person name="Proust H."/>
            <person name="Prescott H."/>
            <person name="Dolan L."/>
        </authorList>
    </citation>
    <scope>NUCLEOTIDE SEQUENCE [LARGE SCALE GENOMIC DNA]</scope>
    <source>
        <tissue evidence="26">Whole gametophyte</tissue>
    </source>
</reference>
<dbReference type="EMBL" id="LVLJ01003709">
    <property type="protein sequence ID" value="OAE20048.1"/>
    <property type="molecule type" value="Genomic_DNA"/>
</dbReference>
<evidence type="ECO:0000259" key="24">
    <source>
        <dbReference type="PROSITE" id="PS51194"/>
    </source>
</evidence>
<dbReference type="SUPFAM" id="SSF69065">
    <property type="entry name" value="RNase III domain-like"/>
    <property type="match status" value="2"/>
</dbReference>
<dbReference type="Gene3D" id="2.170.260.10">
    <property type="entry name" value="paz domain"/>
    <property type="match status" value="1"/>
</dbReference>
<evidence type="ECO:0000259" key="21">
    <source>
        <dbReference type="PROSITE" id="PS50142"/>
    </source>
</evidence>
<dbReference type="InterPro" id="IPR014720">
    <property type="entry name" value="dsRBD_dom"/>
</dbReference>
<comment type="cofactor">
    <cofactor evidence="1">
        <name>Mn(2+)</name>
        <dbReference type="ChEBI" id="CHEBI:29035"/>
    </cofactor>
</comment>
<evidence type="ECO:0000256" key="15">
    <source>
        <dbReference type="ARBA" id="ARBA00023211"/>
    </source>
</evidence>
<dbReference type="InterPro" id="IPR036389">
    <property type="entry name" value="RNase_III_sf"/>
</dbReference>
<evidence type="ECO:0000256" key="4">
    <source>
        <dbReference type="ARBA" id="ARBA00022722"/>
    </source>
</evidence>
<feature type="region of interest" description="Disordered" evidence="19">
    <location>
        <begin position="1119"/>
        <end position="1149"/>
    </location>
</feature>
<evidence type="ECO:0000259" key="20">
    <source>
        <dbReference type="PROSITE" id="PS50137"/>
    </source>
</evidence>
<dbReference type="InterPro" id="IPR038248">
    <property type="entry name" value="Dicer_dimer_sf"/>
</dbReference>
<evidence type="ECO:0000259" key="25">
    <source>
        <dbReference type="PROSITE" id="PS51327"/>
    </source>
</evidence>
<dbReference type="SMART" id="SM00487">
    <property type="entry name" value="DEXDc"/>
    <property type="match status" value="1"/>
</dbReference>
<evidence type="ECO:0000256" key="19">
    <source>
        <dbReference type="SAM" id="MobiDB-lite"/>
    </source>
</evidence>
<dbReference type="Proteomes" id="UP000077202">
    <property type="component" value="Unassembled WGS sequence"/>
</dbReference>
<name>A0A176VGH4_MARPO</name>
<keyword evidence="13 18" id="KW-0694">RNA-binding</keyword>
<dbReference type="FunFam" id="3.30.160.380:FF:000001">
    <property type="entry name" value="Endoribonuclease dicer-like 1"/>
    <property type="match status" value="1"/>
</dbReference>
<dbReference type="InterPro" id="IPR005034">
    <property type="entry name" value="Dicer_dimerisation"/>
</dbReference>
<accession>A0A176VGH4</accession>
<dbReference type="FunFam" id="3.40.50.300:FF:000705">
    <property type="entry name" value="Endoribonuclease dicer-like protein"/>
    <property type="match status" value="1"/>
</dbReference>
<keyword evidence="14" id="KW-0943">RNA-mediated gene silencing</keyword>
<keyword evidence="9" id="KW-0378">Hydrolase</keyword>
<evidence type="ECO:0000256" key="7">
    <source>
        <dbReference type="ARBA" id="ARBA00022741"/>
    </source>
</evidence>
<dbReference type="FunFam" id="1.10.1520.10:FF:000004">
    <property type="entry name" value="Endoribonuclease dicer-like 1"/>
    <property type="match status" value="1"/>
</dbReference>
<evidence type="ECO:0000256" key="8">
    <source>
        <dbReference type="ARBA" id="ARBA00022759"/>
    </source>
</evidence>
<keyword evidence="15" id="KW-0464">Manganese</keyword>
<dbReference type="PANTHER" id="PTHR14950">
    <property type="entry name" value="DICER-RELATED"/>
    <property type="match status" value="1"/>
</dbReference>
<dbReference type="GO" id="GO:0010267">
    <property type="term" value="P:ta-siRNA processing"/>
    <property type="evidence" value="ECO:0007669"/>
    <property type="project" value="UniProtKB-ARBA"/>
</dbReference>
<dbReference type="PROSITE" id="PS50821">
    <property type="entry name" value="PAZ"/>
    <property type="match status" value="1"/>
</dbReference>
<dbReference type="Pfam" id="PF03368">
    <property type="entry name" value="Dicer_dimer"/>
    <property type="match status" value="1"/>
</dbReference>
<dbReference type="InterPro" id="IPR027417">
    <property type="entry name" value="P-loop_NTPase"/>
</dbReference>
<dbReference type="PANTHER" id="PTHR14950:SF46">
    <property type="entry name" value="ENDORIBONUCLEASE DICER HOMOLOG 3"/>
    <property type="match status" value="1"/>
</dbReference>
<dbReference type="Pfam" id="PF00636">
    <property type="entry name" value="Ribonuclease_3"/>
    <property type="match status" value="2"/>
</dbReference>
<dbReference type="InterPro" id="IPR003100">
    <property type="entry name" value="PAZ_dom"/>
</dbReference>
<keyword evidence="4" id="KW-0540">Nuclease</keyword>
<keyword evidence="10" id="KW-0347">Helicase</keyword>
<evidence type="ECO:0000259" key="23">
    <source>
        <dbReference type="PROSITE" id="PS51192"/>
    </source>
</evidence>
<evidence type="ECO:0000256" key="18">
    <source>
        <dbReference type="PROSITE-ProRule" id="PRU00657"/>
    </source>
</evidence>
<evidence type="ECO:0000256" key="5">
    <source>
        <dbReference type="ARBA" id="ARBA00022723"/>
    </source>
</evidence>
<feature type="domain" description="Helicase ATP-binding" evidence="23">
    <location>
        <begin position="165"/>
        <end position="323"/>
    </location>
</feature>
<dbReference type="Pfam" id="PF02170">
    <property type="entry name" value="PAZ"/>
    <property type="match status" value="1"/>
</dbReference>
<evidence type="ECO:0000256" key="6">
    <source>
        <dbReference type="ARBA" id="ARBA00022737"/>
    </source>
</evidence>
<dbReference type="InterPro" id="IPR001650">
    <property type="entry name" value="Helicase_C-like"/>
</dbReference>
<evidence type="ECO:0000256" key="1">
    <source>
        <dbReference type="ARBA" id="ARBA00001936"/>
    </source>
</evidence>
<dbReference type="Pfam" id="PF00271">
    <property type="entry name" value="Helicase_C"/>
    <property type="match status" value="1"/>
</dbReference>
<evidence type="ECO:0000256" key="13">
    <source>
        <dbReference type="ARBA" id="ARBA00022884"/>
    </source>
</evidence>
<proteinExistence type="inferred from homology"/>
<evidence type="ECO:0000313" key="27">
    <source>
        <dbReference type="Proteomes" id="UP000077202"/>
    </source>
</evidence>
<evidence type="ECO:0000313" key="26">
    <source>
        <dbReference type="EMBL" id="OAE20048.1"/>
    </source>
</evidence>
<evidence type="ECO:0000256" key="14">
    <source>
        <dbReference type="ARBA" id="ARBA00023158"/>
    </source>
</evidence>
<keyword evidence="12" id="KW-0460">Magnesium</keyword>
<dbReference type="PROSITE" id="PS51194">
    <property type="entry name" value="HELICASE_CTER"/>
    <property type="match status" value="1"/>
</dbReference>
<dbReference type="InterPro" id="IPR011545">
    <property type="entry name" value="DEAD/DEAH_box_helicase_dom"/>
</dbReference>
<dbReference type="Gene3D" id="3.30.160.380">
    <property type="entry name" value="Dicer dimerisation domain"/>
    <property type="match status" value="1"/>
</dbReference>
<dbReference type="PROSITE" id="PS50137">
    <property type="entry name" value="DS_RBD"/>
    <property type="match status" value="1"/>
</dbReference>
<comment type="cofactor">
    <cofactor evidence="2">
        <name>Mg(2+)</name>
        <dbReference type="ChEBI" id="CHEBI:18420"/>
    </cofactor>
</comment>
<dbReference type="GO" id="GO:0004525">
    <property type="term" value="F:ribonuclease III activity"/>
    <property type="evidence" value="ECO:0007669"/>
    <property type="project" value="InterPro"/>
</dbReference>
<sequence length="1748" mass="195976">METESQEPGQVMNVEKADDCNMEENVAPSCGREVEFLFPVCPQVPSNLKEFVAVPNPTVANSDENQKSPAIIGANVPCMTEENLAKRKREEMNAVQNPTLSEVEIEDPLFATRTKKRQRTVEKPKKVNGIVKKVIRKSSTVLEAEEDPSLVKDPEGKARRYQLEVLVEAQKRNTIVYLETGCGKTLIAVLLMKSLAQKLRIPEKKKVAVFLAPTVHLVRQQSSVINLHTDLRVGEYFGSLGVDTWKPEKWQEEINNHEVLVMTPQILVDLLTHGIIKLEVIELLIFDECHHAHKKHAYCKIMDRYRDVPESCRPKVFGMTASPVIRKGVSSGADCELQLGRLEQKLDAKVFAVKDRSELESFVPTPLTQGIDFDTPTVDVEEYKLKLQAIAEKYQQFGKARHGGNDEQFKDYEELSKKLQKSINRFYNALVYCLVELGLWCAHKAAELLLKNDFKDILSEPDMDVVAILKSAKDNFLKEAIDVLKSPLPKDPFSTDQEMDKAVILGQLTPKVKKLVDVLVKYREVKDMRCIVFVDRVVGALVLSNLINSIKILAFLRCEYLAGINGALDAPTRTFQDQVILNFRTGKLNLLVATNVAEEGLDVQGCHSVVRFDICKTVRSYIQSRGRARRPGSDYIVFMEKGNDKQKEEFKAIVQSESKMIESALDRAGDQVTQIKPPTVVPVEVFRVQSTGASLTTDSSIAFIYRFCSKLPGDKYYTPRPEFIFSEEADKMHICTLKLPPNATIHELVGPKRKTAVLAKQVVCLEACRMLHTLGAITDHLLPVIDDGKVEEEDIMNLKTLKNRGAGTTKQKELHGTVVATKLRGSWGTTDKGHTFHAYSLIFSPEEHETIVYANFAFLVETKLDDDVARLEVELALKAGKMGRAKFYPAGEVALTREQIKDCKDSQELFFNGMFSKLVTRASKGVALEPSKGLVTLTPHKSLVIATDEDRSRIWDQNKMYLLLPLLHTLDGVKVADAISSSAIYAQPDIDWECVSRTAEAARSFRSIYTPAVGNSTSISEEGLEIQPPTTSPQVENGNLKMAFGVTARVSKIVDTVVLTVHTGMLYCITKVLHNRTAKCPFPESNENEDQKFSSYGDYFRQKHKQILLYAEQPMLQAKQTHRPRNLLARNSVNGSGKGKKKSKGNSEESENCYIELPPELCIVLGVSDAVVRSAYLLPSVMHRLDAALAASQLREMITKDFPHPVIPVMRIVESLTTLRCLEEFSLEGLELLGDSFLKYAWSKSLFLTHHEKHEGQLSARRCREICNAKLHDLALRRDLPQYIRDEVFDPSRWVPPGMHCPKILLCRCDLKNLNHDQTEDAEDDEKPKQIQKVVKIGKSCANGHRWLCSKTISDVVEALIGAYLVDSDDSGALNFMTWVGMEVKVEQALVDRAKGYTACDPTVNVGADLKGLEVRLNYSFINKALLVEAITHASHQELKGGFCYQRLEFLGDAVLDYLITRHLYFSHPGLTPGRLTDLRSAAVNNECFARIAVKHCLNKYLRHGSGFLLKQIEEFVQIIEQSGEIQKTSSFGWDGVKGPKVLGDLVESIAGAILVDTGFDLETVWVVMKPLLSPIVTPETLPLHPVRELQELCHLKDYSVVLNVEQENKMSRVTIDVSIGDKTLSATSCQMQKKTAQKDAAQQMLALLKIEGIWHPWKATVVECPHTPAKVVEQPFVPPGYKRKLDKIREAETREEKKVKVTFEAPQDLNFVNPQENVNMSCSAVLLCSDEHRKEIESEGQTVVVPA</sequence>
<dbReference type="GO" id="GO:0046872">
    <property type="term" value="F:metal ion binding"/>
    <property type="evidence" value="ECO:0007669"/>
    <property type="project" value="UniProtKB-KW"/>
</dbReference>
<keyword evidence="11" id="KW-0067">ATP-binding</keyword>
<dbReference type="PROSITE" id="PS51327">
    <property type="entry name" value="DICER_DSRBF"/>
    <property type="match status" value="1"/>
</dbReference>
<dbReference type="SMART" id="SM00535">
    <property type="entry name" value="RIBOc"/>
    <property type="match status" value="2"/>
</dbReference>
<dbReference type="InterPro" id="IPR036085">
    <property type="entry name" value="PAZ_dom_sf"/>
</dbReference>
<dbReference type="SUPFAM" id="SSF101690">
    <property type="entry name" value="PAZ domain"/>
    <property type="match status" value="1"/>
</dbReference>
<evidence type="ECO:0000259" key="22">
    <source>
        <dbReference type="PROSITE" id="PS50821"/>
    </source>
</evidence>
<dbReference type="SUPFAM" id="SSF54768">
    <property type="entry name" value="dsRNA-binding domain-like"/>
    <property type="match status" value="1"/>
</dbReference>
<dbReference type="CDD" id="cd18034">
    <property type="entry name" value="DEXHc_dicer"/>
    <property type="match status" value="1"/>
</dbReference>
<evidence type="ECO:0000256" key="17">
    <source>
        <dbReference type="ARBA" id="ARBA00035116"/>
    </source>
</evidence>
<dbReference type="GO" id="GO:0005737">
    <property type="term" value="C:cytoplasm"/>
    <property type="evidence" value="ECO:0007669"/>
    <property type="project" value="TreeGrafter"/>
</dbReference>
<comment type="similarity">
    <text evidence="17 18">Belongs to the helicase family. Dicer subfamily.</text>
</comment>
<dbReference type="GO" id="GO:0003723">
    <property type="term" value="F:RNA binding"/>
    <property type="evidence" value="ECO:0007669"/>
    <property type="project" value="UniProtKB-UniRule"/>
</dbReference>
<keyword evidence="6" id="KW-0677">Repeat</keyword>
<keyword evidence="5" id="KW-0479">Metal-binding</keyword>
<feature type="domain" description="Helicase C-terminal" evidence="24">
    <location>
        <begin position="514"/>
        <end position="676"/>
    </location>
</feature>
<dbReference type="SMART" id="SM00358">
    <property type="entry name" value="DSRM"/>
    <property type="match status" value="1"/>
</dbReference>
<dbReference type="SMART" id="SM00490">
    <property type="entry name" value="HELICc"/>
    <property type="match status" value="1"/>
</dbReference>
<dbReference type="GO" id="GO:0005524">
    <property type="term" value="F:ATP binding"/>
    <property type="evidence" value="ECO:0007669"/>
    <property type="project" value="UniProtKB-KW"/>
</dbReference>
<dbReference type="PROSITE" id="PS00517">
    <property type="entry name" value="RNASE_3_1"/>
    <property type="match status" value="1"/>
</dbReference>
<evidence type="ECO:0000256" key="16">
    <source>
        <dbReference type="ARBA" id="ARBA00023242"/>
    </source>
</evidence>
<dbReference type="InterPro" id="IPR014001">
    <property type="entry name" value="Helicase_ATP-bd"/>
</dbReference>
<dbReference type="FunFam" id="3.40.50.300:FF:000420">
    <property type="entry name" value="Endoribonuclease dicer-like 1"/>
    <property type="match status" value="1"/>
</dbReference>
<comment type="caution">
    <text evidence="26">The sequence shown here is derived from an EMBL/GenBank/DDBJ whole genome shotgun (WGS) entry which is preliminary data.</text>
</comment>
<dbReference type="SUPFAM" id="SSF52540">
    <property type="entry name" value="P-loop containing nucleoside triphosphate hydrolases"/>
    <property type="match status" value="1"/>
</dbReference>
<gene>
    <name evidence="26" type="ORF">AXG93_2584s1320</name>
</gene>
<feature type="domain" description="RNase III" evidence="21">
    <location>
        <begin position="1191"/>
        <end position="1369"/>
    </location>
</feature>
<keyword evidence="27" id="KW-1185">Reference proteome</keyword>
<organism evidence="26 27">
    <name type="scientific">Marchantia polymorpha subsp. ruderalis</name>
    <dbReference type="NCBI Taxonomy" id="1480154"/>
    <lineage>
        <taxon>Eukaryota</taxon>
        <taxon>Viridiplantae</taxon>
        <taxon>Streptophyta</taxon>
        <taxon>Embryophyta</taxon>
        <taxon>Marchantiophyta</taxon>
        <taxon>Marchantiopsida</taxon>
        <taxon>Marchantiidae</taxon>
        <taxon>Marchantiales</taxon>
        <taxon>Marchantiaceae</taxon>
        <taxon>Marchantia</taxon>
    </lineage>
</organism>
<dbReference type="PROSITE" id="PS50142">
    <property type="entry name" value="RNASE_3_2"/>
    <property type="match status" value="2"/>
</dbReference>
<dbReference type="Gene3D" id="3.40.50.300">
    <property type="entry name" value="P-loop containing nucleotide triphosphate hydrolases"/>
    <property type="match status" value="2"/>
</dbReference>
<dbReference type="SMART" id="SM00949">
    <property type="entry name" value="PAZ"/>
    <property type="match status" value="1"/>
</dbReference>
<dbReference type="InterPro" id="IPR000999">
    <property type="entry name" value="RNase_III_dom"/>
</dbReference>
<dbReference type="Gene3D" id="1.10.1520.10">
    <property type="entry name" value="Ribonuclease III domain"/>
    <property type="match status" value="2"/>
</dbReference>
<feature type="domain" description="RNase III" evidence="21">
    <location>
        <begin position="1410"/>
        <end position="1559"/>
    </location>
</feature>
<evidence type="ECO:0000256" key="3">
    <source>
        <dbReference type="ARBA" id="ARBA00004123"/>
    </source>
</evidence>
<evidence type="ECO:0000256" key="2">
    <source>
        <dbReference type="ARBA" id="ARBA00001946"/>
    </source>
</evidence>
<dbReference type="CDD" id="cd00593">
    <property type="entry name" value="RIBOc"/>
    <property type="match status" value="2"/>
</dbReference>
<feature type="domain" description="PAZ" evidence="22">
    <location>
        <begin position="1029"/>
        <end position="1166"/>
    </location>
</feature>
<evidence type="ECO:0000256" key="9">
    <source>
        <dbReference type="ARBA" id="ARBA00022801"/>
    </source>
</evidence>
<evidence type="ECO:0000256" key="12">
    <source>
        <dbReference type="ARBA" id="ARBA00022842"/>
    </source>
</evidence>
<keyword evidence="7" id="KW-0547">Nucleotide-binding</keyword>
<comment type="subcellular location">
    <subcellularLocation>
        <location evidence="3">Nucleus</location>
    </subcellularLocation>
</comment>
<feature type="domain" description="Dicer dsRNA-binding fold" evidence="25">
    <location>
        <begin position="700"/>
        <end position="791"/>
    </location>
</feature>
<dbReference type="Gene3D" id="3.30.160.20">
    <property type="match status" value="1"/>
</dbReference>